<dbReference type="AlphaFoldDB" id="A0A7U0N7I9"/>
<sequence>MALLRLIILSGSLLVATSTLAASPVQMRFDSACDFSKLNIILKDPVNPDNVQLDVELQPQAAQRLAATTTGNNIGKTLVTVINGIPVNSATLRSELKVTALSIMTDGPTAQKLFPSLLNKSCGSKQK</sequence>
<name>A0A7U0N7I9_SERPR</name>
<evidence type="ECO:0000256" key="1">
    <source>
        <dbReference type="SAM" id="SignalP"/>
    </source>
</evidence>
<feature type="chain" id="PRO_5030976972" description="Preprotein translocase subunit SecD" evidence="1">
    <location>
        <begin position="22"/>
        <end position="127"/>
    </location>
</feature>
<protein>
    <recommendedName>
        <fullName evidence="4">Preprotein translocase subunit SecD</fullName>
    </recommendedName>
</protein>
<gene>
    <name evidence="2" type="ORF">JKX24_02305</name>
</gene>
<evidence type="ECO:0000313" key="3">
    <source>
        <dbReference type="Proteomes" id="UP000596176"/>
    </source>
</evidence>
<evidence type="ECO:0008006" key="4">
    <source>
        <dbReference type="Google" id="ProtNLM"/>
    </source>
</evidence>
<dbReference type="Proteomes" id="UP000596176">
    <property type="component" value="Chromosome"/>
</dbReference>
<dbReference type="EMBL" id="CP068391">
    <property type="protein sequence ID" value="QQX53887.1"/>
    <property type="molecule type" value="Genomic_DNA"/>
</dbReference>
<proteinExistence type="predicted"/>
<evidence type="ECO:0000313" key="2">
    <source>
        <dbReference type="EMBL" id="QQX53887.1"/>
    </source>
</evidence>
<dbReference type="RefSeq" id="WP_207975765.1">
    <property type="nucleotide sequence ID" value="NZ_CP068391.1"/>
</dbReference>
<accession>A0A7U0N7I9</accession>
<keyword evidence="1" id="KW-0732">Signal</keyword>
<reference evidence="2 3" key="1">
    <citation type="submission" date="2021-01" db="EMBL/GenBank/DDBJ databases">
        <title>Chromosome sequence of Serratia proteamaculans strain 94 rif-r, isolated from spoiled beef.</title>
        <authorList>
            <person name="Zaytseva Y.V."/>
            <person name="Iablokov S.N."/>
            <person name="Klyukina A."/>
        </authorList>
    </citation>
    <scope>NUCLEOTIDE SEQUENCE [LARGE SCALE GENOMIC DNA]</scope>
    <source>
        <strain evidence="2 3">94 rif-r</strain>
    </source>
</reference>
<feature type="signal peptide" evidence="1">
    <location>
        <begin position="1"/>
        <end position="21"/>
    </location>
</feature>
<organism evidence="2 3">
    <name type="scientific">Serratia proteamaculans</name>
    <dbReference type="NCBI Taxonomy" id="28151"/>
    <lineage>
        <taxon>Bacteria</taxon>
        <taxon>Pseudomonadati</taxon>
        <taxon>Pseudomonadota</taxon>
        <taxon>Gammaproteobacteria</taxon>
        <taxon>Enterobacterales</taxon>
        <taxon>Yersiniaceae</taxon>
        <taxon>Serratia</taxon>
    </lineage>
</organism>